<evidence type="ECO:0000313" key="15">
    <source>
        <dbReference type="EMBL" id="CAD6272428.1"/>
    </source>
</evidence>
<evidence type="ECO:0000256" key="3">
    <source>
        <dbReference type="ARBA" id="ARBA00022448"/>
    </source>
</evidence>
<feature type="transmembrane region" description="Helical" evidence="13">
    <location>
        <begin position="174"/>
        <end position="199"/>
    </location>
</feature>
<dbReference type="InterPro" id="IPR008984">
    <property type="entry name" value="SMAD_FHA_dom_sf"/>
</dbReference>
<evidence type="ECO:0000256" key="2">
    <source>
        <dbReference type="ARBA" id="ARBA00010593"/>
    </source>
</evidence>
<evidence type="ECO:0000256" key="10">
    <source>
        <dbReference type="ARBA" id="ARBA00023136"/>
    </source>
</evidence>
<dbReference type="Proteomes" id="UP000604825">
    <property type="component" value="Unassembled WGS sequence"/>
</dbReference>
<feature type="compositionally biased region" description="Acidic residues" evidence="12">
    <location>
        <begin position="1"/>
        <end position="11"/>
    </location>
</feature>
<dbReference type="OrthoDB" id="2020542at2759"/>
<feature type="compositionally biased region" description="Basic residues" evidence="12">
    <location>
        <begin position="1133"/>
        <end position="1150"/>
    </location>
</feature>
<reference evidence="15" key="1">
    <citation type="submission" date="2020-10" db="EMBL/GenBank/DDBJ databases">
        <authorList>
            <person name="Han B."/>
            <person name="Lu T."/>
            <person name="Zhao Q."/>
            <person name="Huang X."/>
            <person name="Zhao Y."/>
        </authorList>
    </citation>
    <scope>NUCLEOTIDE SEQUENCE</scope>
</reference>
<feature type="compositionally biased region" description="Basic and acidic residues" evidence="12">
    <location>
        <begin position="1070"/>
        <end position="1088"/>
    </location>
</feature>
<evidence type="ECO:0000313" key="16">
    <source>
        <dbReference type="Proteomes" id="UP000604825"/>
    </source>
</evidence>
<feature type="compositionally biased region" description="Basic and acidic residues" evidence="12">
    <location>
        <begin position="1151"/>
        <end position="1272"/>
    </location>
</feature>
<feature type="transmembrane region" description="Helical" evidence="13">
    <location>
        <begin position="507"/>
        <end position="525"/>
    </location>
</feature>
<dbReference type="PANTHER" id="PTHR11827:SF100">
    <property type="entry name" value="CATION-CHLORIDE COTRANSPORTER 1"/>
    <property type="match status" value="1"/>
</dbReference>
<dbReference type="FunFam" id="1.20.1740.10:FF:000021">
    <property type="entry name" value="Cation-chloride cotransporter 1"/>
    <property type="match status" value="1"/>
</dbReference>
<feature type="region of interest" description="Disordered" evidence="12">
    <location>
        <begin position="1"/>
        <end position="90"/>
    </location>
</feature>
<dbReference type="InterPro" id="IPR018491">
    <property type="entry name" value="SLC12_C"/>
</dbReference>
<feature type="compositionally biased region" description="Basic and acidic residues" evidence="12">
    <location>
        <begin position="1337"/>
        <end position="1351"/>
    </location>
</feature>
<evidence type="ECO:0000256" key="1">
    <source>
        <dbReference type="ARBA" id="ARBA00004141"/>
    </source>
</evidence>
<proteinExistence type="inferred from homology"/>
<feature type="transmembrane region" description="Helical" evidence="13">
    <location>
        <begin position="220"/>
        <end position="241"/>
    </location>
</feature>
<dbReference type="PANTHER" id="PTHR11827">
    <property type="entry name" value="SOLUTE CARRIER FAMILY 12, CATION COTRANSPORTERS"/>
    <property type="match status" value="1"/>
</dbReference>
<organism evidence="15 16">
    <name type="scientific">Miscanthus lutarioriparius</name>
    <dbReference type="NCBI Taxonomy" id="422564"/>
    <lineage>
        <taxon>Eukaryota</taxon>
        <taxon>Viridiplantae</taxon>
        <taxon>Streptophyta</taxon>
        <taxon>Embryophyta</taxon>
        <taxon>Tracheophyta</taxon>
        <taxon>Spermatophyta</taxon>
        <taxon>Magnoliopsida</taxon>
        <taxon>Liliopsida</taxon>
        <taxon>Poales</taxon>
        <taxon>Poaceae</taxon>
        <taxon>PACMAD clade</taxon>
        <taxon>Panicoideae</taxon>
        <taxon>Andropogonodae</taxon>
        <taxon>Andropogoneae</taxon>
        <taxon>Saccharinae</taxon>
        <taxon>Miscanthus</taxon>
    </lineage>
</organism>
<gene>
    <name evidence="15" type="ORF">NCGR_LOCUS55703</name>
</gene>
<feature type="compositionally biased region" description="Polar residues" evidence="12">
    <location>
        <begin position="991"/>
        <end position="1001"/>
    </location>
</feature>
<dbReference type="Pfam" id="PF00324">
    <property type="entry name" value="AA_permease"/>
    <property type="match status" value="1"/>
</dbReference>
<feature type="domain" description="FHA" evidence="14">
    <location>
        <begin position="1457"/>
        <end position="1520"/>
    </location>
</feature>
<feature type="compositionally biased region" description="Basic and acidic residues" evidence="12">
    <location>
        <begin position="1104"/>
        <end position="1125"/>
    </location>
</feature>
<keyword evidence="11" id="KW-0325">Glycoprotein</keyword>
<dbReference type="Pfam" id="PF03522">
    <property type="entry name" value="SLC12"/>
    <property type="match status" value="2"/>
</dbReference>
<keyword evidence="7" id="KW-0630">Potassium</keyword>
<keyword evidence="4" id="KW-0633">Potassium transport</keyword>
<feature type="compositionally biased region" description="Basic and acidic residues" evidence="12">
    <location>
        <begin position="72"/>
        <end position="83"/>
    </location>
</feature>
<feature type="transmembrane region" description="Helical" evidence="13">
    <location>
        <begin position="452"/>
        <end position="472"/>
    </location>
</feature>
<dbReference type="InterPro" id="IPR000253">
    <property type="entry name" value="FHA_dom"/>
</dbReference>
<dbReference type="EMBL" id="CAJGYO010000016">
    <property type="protein sequence ID" value="CAD6272428.1"/>
    <property type="molecule type" value="Genomic_DNA"/>
</dbReference>
<dbReference type="GO" id="GO:0015379">
    <property type="term" value="F:potassium:chloride symporter activity"/>
    <property type="evidence" value="ECO:0007669"/>
    <property type="project" value="UniProtKB-ARBA"/>
</dbReference>
<comment type="subcellular location">
    <subcellularLocation>
        <location evidence="1">Membrane</location>
        <topology evidence="1">Multi-pass membrane protein</topology>
    </subcellularLocation>
</comment>
<feature type="transmembrane region" description="Helical" evidence="13">
    <location>
        <begin position="574"/>
        <end position="603"/>
    </location>
</feature>
<dbReference type="Gene3D" id="2.60.200.20">
    <property type="match status" value="1"/>
</dbReference>
<feature type="region of interest" description="Disordered" evidence="12">
    <location>
        <begin position="991"/>
        <end position="1379"/>
    </location>
</feature>
<evidence type="ECO:0000256" key="8">
    <source>
        <dbReference type="ARBA" id="ARBA00022989"/>
    </source>
</evidence>
<evidence type="ECO:0000259" key="14">
    <source>
        <dbReference type="PROSITE" id="PS50006"/>
    </source>
</evidence>
<feature type="transmembrane region" description="Helical" evidence="13">
    <location>
        <begin position="288"/>
        <end position="307"/>
    </location>
</feature>
<feature type="transmembrane region" description="Helical" evidence="13">
    <location>
        <begin position="375"/>
        <end position="397"/>
    </location>
</feature>
<evidence type="ECO:0000256" key="7">
    <source>
        <dbReference type="ARBA" id="ARBA00022958"/>
    </source>
</evidence>
<keyword evidence="8 13" id="KW-1133">Transmembrane helix</keyword>
<dbReference type="Gene3D" id="1.20.1740.10">
    <property type="entry name" value="Amino acid/polyamine transporter I"/>
    <property type="match status" value="1"/>
</dbReference>
<feature type="transmembrane region" description="Helical" evidence="13">
    <location>
        <begin position="141"/>
        <end position="162"/>
    </location>
</feature>
<evidence type="ECO:0000256" key="12">
    <source>
        <dbReference type="SAM" id="MobiDB-lite"/>
    </source>
</evidence>
<keyword evidence="9" id="KW-0406">Ion transport</keyword>
<feature type="region of interest" description="Disordered" evidence="12">
    <location>
        <begin position="113"/>
        <end position="134"/>
    </location>
</feature>
<feature type="transmembrane region" description="Helical" evidence="13">
    <location>
        <begin position="314"/>
        <end position="335"/>
    </location>
</feature>
<evidence type="ECO:0000256" key="5">
    <source>
        <dbReference type="ARBA" id="ARBA00022692"/>
    </source>
</evidence>
<accession>A0A811RS45</accession>
<dbReference type="InterPro" id="IPR004841">
    <property type="entry name" value="AA-permease/SLC12A_dom"/>
</dbReference>
<feature type="compositionally biased region" description="Low complexity" evidence="12">
    <location>
        <begin position="1057"/>
        <end position="1068"/>
    </location>
</feature>
<dbReference type="SUPFAM" id="SSF49879">
    <property type="entry name" value="SMAD/FHA domain"/>
    <property type="match status" value="1"/>
</dbReference>
<evidence type="ECO:0000256" key="11">
    <source>
        <dbReference type="ARBA" id="ARBA00023180"/>
    </source>
</evidence>
<protein>
    <recommendedName>
        <fullName evidence="14">FHA domain-containing protein</fullName>
    </recommendedName>
</protein>
<dbReference type="PROSITE" id="PS50006">
    <property type="entry name" value="FHA_DOMAIN"/>
    <property type="match status" value="1"/>
</dbReference>
<feature type="transmembrane region" description="Helical" evidence="13">
    <location>
        <begin position="409"/>
        <end position="432"/>
    </location>
</feature>
<keyword evidence="10 13" id="KW-0472">Membrane</keyword>
<dbReference type="GO" id="GO:0016020">
    <property type="term" value="C:membrane"/>
    <property type="evidence" value="ECO:0007669"/>
    <property type="project" value="UniProtKB-SubCell"/>
</dbReference>
<evidence type="ECO:0000256" key="13">
    <source>
        <dbReference type="SAM" id="Phobius"/>
    </source>
</evidence>
<keyword evidence="3" id="KW-0813">Transport</keyword>
<evidence type="ECO:0000256" key="4">
    <source>
        <dbReference type="ARBA" id="ARBA00022538"/>
    </source>
</evidence>
<feature type="compositionally biased region" description="Polar residues" evidence="12">
    <location>
        <begin position="36"/>
        <end position="48"/>
    </location>
</feature>
<keyword evidence="5 13" id="KW-0812">Transmembrane</keyword>
<name>A0A811RS45_9POAL</name>
<keyword evidence="6" id="KW-0769">Symport</keyword>
<feature type="compositionally biased region" description="Basic and acidic residues" evidence="12">
    <location>
        <begin position="1019"/>
        <end position="1041"/>
    </location>
</feature>
<dbReference type="NCBIfam" id="TIGR00930">
    <property type="entry name" value="2a30"/>
    <property type="match status" value="1"/>
</dbReference>
<keyword evidence="16" id="KW-1185">Reference proteome</keyword>
<comment type="similarity">
    <text evidence="2">Belongs to the SLC12A transporter family.</text>
</comment>
<dbReference type="Pfam" id="PF00498">
    <property type="entry name" value="FHA"/>
    <property type="match status" value="1"/>
</dbReference>
<dbReference type="SMART" id="SM00240">
    <property type="entry name" value="FHA"/>
    <property type="match status" value="1"/>
</dbReference>
<dbReference type="InterPro" id="IPR004842">
    <property type="entry name" value="SLC12A_fam"/>
</dbReference>
<comment type="caution">
    <text evidence="15">The sequence shown here is derived from an EMBL/GenBank/DDBJ whole genome shotgun (WGS) entry which is preliminary data.</text>
</comment>
<feature type="compositionally biased region" description="Basic and acidic residues" evidence="12">
    <location>
        <begin position="1281"/>
        <end position="1322"/>
    </location>
</feature>
<dbReference type="CDD" id="cd22719">
    <property type="entry name" value="FHA_DDL-like"/>
    <property type="match status" value="1"/>
</dbReference>
<sequence>MENGGIEEADDALPVPAPPNGRRYRPVGSSDRAVIQMTSMEPGSSSATIDAVVTPQPPRNLKPDTNLTIDPSMREGSPDDHDTSSGSQGDSKLELFGFDSLVNILGLKSMTGEQIQAPSSPRDGEDVAITIGRPKQSGPKFGTMMGVFVPCLQNILGIIYYIRFTWIVGMAGVWQSLVLVSFCGACTFLTSISLSAIATNGAMKGGGPYYLIGRALGPEVGVSIGLCFFLGNAVAGSMYVLGAVETFLDAVPSAGLFQKSVTVVNNTLVNGTETAGTSTISTPSLHDLQVYGVIVTILLCFIVFGGVKIINKVAPAFLIPVLFSLLCIYLGVFIAPRHNAPKGITGLSITTLKDNWGEDYQRTNNAGVPDPSGSIYWDFNALVGLFFPAVTGIMAGSNRSASLKDTQRSIPIGTLSATLTTTAMYLFSVLLFGALATREELLTDRLLTATVAWPAPAVIYIGIILSTLGAALQSLTGAPRLLAAIANDDILPVLNYFKVSEGSEPHAATLFTAFICICCVVIGNLDLITPTITMFFLLCYAGVNLSCFLLDLLDAPSWRPRWKFHHWSLSLVGALLCVVIMFLISWSFTVVSLALASLIYYYVSIKGKAGDWGDGFKSAYFQLALRSLRSLGANQVHPKNWYPIPLIFCRPWGKLPENVPCHPKLADFANCMKKKGRGMSIFVSIIDGDYHELAEDAKTACHQLDAYIDYKRCEGVAEIIVAPTMSDGFRSIVQTMGLGNLKPNIVVMRYPEIWRRENLTQIPSTFVSIINDCIIANKAVVIVKGLDEWPNEYQRQYGTIDLYWIVRDGGLMLLLSQLLLTKESFESCKIQVFCISEEDTDAEELKADVKKFLYDLRMQAEVIVVTMKSWESHMESSSSGAQQDNSHEAYTSAQQRIRTYLDEMKETAQRERQPLMENGRQVVVNEQKVDKFLYTMFKLNSTILRYSRMAAVVLVSLPPPPLNHPSYFYMEYMDLLVENVPRMLIRLDTQDSSVDSTTEMTSPHLEGNHDEMSAMASAVERRREEHTRRSRSPARDRERRGTPPRRRSSPERRKGSPARARSPPAKSSASHRDRDRSPPREKVKERVKSPQSPAKVSLSHKGRERLPPREKTKDQRARSPKHTQEQSRSPSPSRRHASRSPSPRTKRLRRAQGEREVAQVTGSDRRKAGHREEQDTVRHREHDEGRDASRDRKVDKEAVQVTNGDRRKSSHREEQDSRGKHREHDEGRDASRDRKSDREDTRGTAKDKKYDRDDGKDHSRERRAGKDDKSGASKETLPSQDDDRHGRPNRDDWKSASSREQRLDRGDRRDSTREKPTDHEESNGGSGRSSRRGRSVSPEEHRHQGRHESHPSLRVSGSAAHTEDINSRGGEASWSGDPDALARMNATTEALEAKEKQKPSFELSGKLAEETNRVAGVNLLYSEPAEARKSEIRWRLYVFKDGEPLNEPLYVHRMTCYLFGRERKVADVPTDHPSCSKQHAVLQYRLVEKEQPDGMMAKKVRPYLMDLDSTNGTFINGNRIEPRRYYELFEKDTLKFGNSSREYVLLHENSTE</sequence>
<feature type="transmembrane region" description="Helical" evidence="13">
    <location>
        <begin position="531"/>
        <end position="553"/>
    </location>
</feature>
<evidence type="ECO:0000256" key="9">
    <source>
        <dbReference type="ARBA" id="ARBA00023065"/>
    </source>
</evidence>
<dbReference type="FunFam" id="2.60.200.20:FF:000028">
    <property type="entry name" value="FHA domain-containing protein DDL"/>
    <property type="match status" value="1"/>
</dbReference>
<evidence type="ECO:0000256" key="6">
    <source>
        <dbReference type="ARBA" id="ARBA00022847"/>
    </source>
</evidence>